<organism evidence="11 12">
    <name type="scientific">Paramecium octaurelia</name>
    <dbReference type="NCBI Taxonomy" id="43137"/>
    <lineage>
        <taxon>Eukaryota</taxon>
        <taxon>Sar</taxon>
        <taxon>Alveolata</taxon>
        <taxon>Ciliophora</taxon>
        <taxon>Intramacronucleata</taxon>
        <taxon>Oligohymenophorea</taxon>
        <taxon>Peniculida</taxon>
        <taxon>Parameciidae</taxon>
        <taxon>Paramecium</taxon>
    </lineage>
</organism>
<dbReference type="PROSITE" id="PS50011">
    <property type="entry name" value="PROTEIN_KINASE_DOM"/>
    <property type="match status" value="1"/>
</dbReference>
<proteinExistence type="predicted"/>
<dbReference type="FunFam" id="1.10.510.10:FF:000275">
    <property type="entry name" value="SRSF protein kinase 2 isoform X3"/>
    <property type="match status" value="1"/>
</dbReference>
<dbReference type="GO" id="GO:0050684">
    <property type="term" value="P:regulation of mRNA processing"/>
    <property type="evidence" value="ECO:0007669"/>
    <property type="project" value="TreeGrafter"/>
</dbReference>
<evidence type="ECO:0000256" key="3">
    <source>
        <dbReference type="ARBA" id="ARBA00022679"/>
    </source>
</evidence>
<evidence type="ECO:0000313" key="12">
    <source>
        <dbReference type="Proteomes" id="UP000683925"/>
    </source>
</evidence>
<keyword evidence="2" id="KW-0723">Serine/threonine-protein kinase</keyword>
<dbReference type="InterPro" id="IPR000719">
    <property type="entry name" value="Prot_kinase_dom"/>
</dbReference>
<keyword evidence="12" id="KW-1185">Reference proteome</keyword>
<reference evidence="11" key="1">
    <citation type="submission" date="2021-01" db="EMBL/GenBank/DDBJ databases">
        <authorList>
            <consortium name="Genoscope - CEA"/>
            <person name="William W."/>
        </authorList>
    </citation>
    <scope>NUCLEOTIDE SEQUENCE</scope>
</reference>
<evidence type="ECO:0000313" key="11">
    <source>
        <dbReference type="EMBL" id="CAD8139700.1"/>
    </source>
</evidence>
<gene>
    <name evidence="11" type="ORF">POCTA_138.1.T0110025</name>
</gene>
<feature type="compositionally biased region" description="Basic residues" evidence="9">
    <location>
        <begin position="223"/>
        <end position="234"/>
    </location>
</feature>
<keyword evidence="4" id="KW-0547">Nucleotide-binding</keyword>
<comment type="catalytic activity">
    <reaction evidence="7">
        <text>L-threonyl-[protein] + ATP = O-phospho-L-threonyl-[protein] + ADP + H(+)</text>
        <dbReference type="Rhea" id="RHEA:46608"/>
        <dbReference type="Rhea" id="RHEA-COMP:11060"/>
        <dbReference type="Rhea" id="RHEA-COMP:11605"/>
        <dbReference type="ChEBI" id="CHEBI:15378"/>
        <dbReference type="ChEBI" id="CHEBI:30013"/>
        <dbReference type="ChEBI" id="CHEBI:30616"/>
        <dbReference type="ChEBI" id="CHEBI:61977"/>
        <dbReference type="ChEBI" id="CHEBI:456216"/>
        <dbReference type="EC" id="2.7.11.1"/>
    </reaction>
</comment>
<keyword evidence="5" id="KW-0418">Kinase</keyword>
<dbReference type="OrthoDB" id="2649at2759"/>
<evidence type="ECO:0000256" key="1">
    <source>
        <dbReference type="ARBA" id="ARBA00012513"/>
    </source>
</evidence>
<name>A0A8S1SIR1_PAROT</name>
<dbReference type="GO" id="GO:0004674">
    <property type="term" value="F:protein serine/threonine kinase activity"/>
    <property type="evidence" value="ECO:0007669"/>
    <property type="project" value="UniProtKB-KW"/>
</dbReference>
<protein>
    <recommendedName>
        <fullName evidence="1">non-specific serine/threonine protein kinase</fullName>
        <ecNumber evidence="1">2.7.11.1</ecNumber>
    </recommendedName>
</protein>
<evidence type="ECO:0000256" key="5">
    <source>
        <dbReference type="ARBA" id="ARBA00022777"/>
    </source>
</evidence>
<comment type="catalytic activity">
    <reaction evidence="8">
        <text>L-seryl-[protein] + ATP = O-phospho-L-seryl-[protein] + ADP + H(+)</text>
        <dbReference type="Rhea" id="RHEA:17989"/>
        <dbReference type="Rhea" id="RHEA-COMP:9863"/>
        <dbReference type="Rhea" id="RHEA-COMP:11604"/>
        <dbReference type="ChEBI" id="CHEBI:15378"/>
        <dbReference type="ChEBI" id="CHEBI:29999"/>
        <dbReference type="ChEBI" id="CHEBI:30616"/>
        <dbReference type="ChEBI" id="CHEBI:83421"/>
        <dbReference type="ChEBI" id="CHEBI:456216"/>
        <dbReference type="EC" id="2.7.11.1"/>
    </reaction>
</comment>
<dbReference type="EMBL" id="CAJJDP010000010">
    <property type="protein sequence ID" value="CAD8139700.1"/>
    <property type="molecule type" value="Genomic_DNA"/>
</dbReference>
<feature type="domain" description="Protein kinase" evidence="10">
    <location>
        <begin position="47"/>
        <end position="411"/>
    </location>
</feature>
<dbReference type="InterPro" id="IPR051334">
    <property type="entry name" value="SRPK"/>
</dbReference>
<dbReference type="PANTHER" id="PTHR47634">
    <property type="entry name" value="PROTEIN KINASE DOMAIN-CONTAINING PROTEIN-RELATED"/>
    <property type="match status" value="1"/>
</dbReference>
<evidence type="ECO:0000256" key="9">
    <source>
        <dbReference type="SAM" id="MobiDB-lite"/>
    </source>
</evidence>
<evidence type="ECO:0000256" key="6">
    <source>
        <dbReference type="ARBA" id="ARBA00022840"/>
    </source>
</evidence>
<evidence type="ECO:0000256" key="4">
    <source>
        <dbReference type="ARBA" id="ARBA00022741"/>
    </source>
</evidence>
<dbReference type="AlphaFoldDB" id="A0A8S1SIR1"/>
<keyword evidence="3" id="KW-0808">Transferase</keyword>
<evidence type="ECO:0000259" key="10">
    <source>
        <dbReference type="PROSITE" id="PS50011"/>
    </source>
</evidence>
<dbReference type="OMA" id="CWADQQL"/>
<dbReference type="PANTHER" id="PTHR47634:SF9">
    <property type="entry name" value="PROTEIN KINASE DOMAIN-CONTAINING PROTEIN-RELATED"/>
    <property type="match status" value="1"/>
</dbReference>
<evidence type="ECO:0000256" key="8">
    <source>
        <dbReference type="ARBA" id="ARBA00048679"/>
    </source>
</evidence>
<evidence type="ECO:0000256" key="7">
    <source>
        <dbReference type="ARBA" id="ARBA00047899"/>
    </source>
</evidence>
<keyword evidence="6" id="KW-0067">ATP-binding</keyword>
<dbReference type="GO" id="GO:0000245">
    <property type="term" value="P:spliceosomal complex assembly"/>
    <property type="evidence" value="ECO:0007669"/>
    <property type="project" value="TreeGrafter"/>
</dbReference>
<feature type="region of interest" description="Disordered" evidence="9">
    <location>
        <begin position="210"/>
        <end position="234"/>
    </location>
</feature>
<dbReference type="Pfam" id="PF00069">
    <property type="entry name" value="Pkinase"/>
    <property type="match status" value="2"/>
</dbReference>
<dbReference type="GO" id="GO:0005524">
    <property type="term" value="F:ATP binding"/>
    <property type="evidence" value="ECO:0007669"/>
    <property type="project" value="UniProtKB-KW"/>
</dbReference>
<evidence type="ECO:0000256" key="2">
    <source>
        <dbReference type="ARBA" id="ARBA00022527"/>
    </source>
</evidence>
<dbReference type="SMART" id="SM00220">
    <property type="entry name" value="S_TKc"/>
    <property type="match status" value="1"/>
</dbReference>
<accession>A0A8S1SIR1</accession>
<dbReference type="EC" id="2.7.11.1" evidence="1"/>
<comment type="caution">
    <text evidence="11">The sequence shown here is derived from an EMBL/GenBank/DDBJ whole genome shotgun (WGS) entry which is preliminary data.</text>
</comment>
<sequence>MQEELRLNYQDQFSDCSDEDEDVEDCRNYAIGCFHPVFVGEVFHGRYVAIQKLEFGHLSNIWLAKDFKTNNFVALKFQRSAPRFQEAALNEIEILQTIHKKSKFINIVQLLHVFLHKGPFGQHYVLVFEMLGVNLLRISHSTEDRGLNFDQCKSIIKQILLALDFLHRECGIIHADLKPENIRVCLTNEQVKELVDKGQITQRQQFQDNIKHYQKQSSSDKKKEKRKRQKEKKKLQCIKQKLQWMVGLDKRIFQVKIVDFSKACWINHHRNEKIQTLQYRAPEVIMGQFYTTSADIWSLACIAFELITGDSLFEIENDDELTHLAYIQQVLGSYPIEFTCVGKHCKKYFSHNGVLRHFKVSEYYTLEQILVQKYQINKVEANQFADFLLPMLNVIPYKRATASQMLKHPWISKQQFKFQYFVEQSFVDDEHEIDEEDLFSNHHLQ</sequence>
<dbReference type="Proteomes" id="UP000683925">
    <property type="component" value="Unassembled WGS sequence"/>
</dbReference>